<protein>
    <recommendedName>
        <fullName evidence="4">Integral membrane protein</fullName>
    </recommendedName>
</protein>
<keyword evidence="1" id="KW-1133">Transmembrane helix</keyword>
<feature type="transmembrane region" description="Helical" evidence="1">
    <location>
        <begin position="42"/>
        <end position="60"/>
    </location>
</feature>
<evidence type="ECO:0000313" key="2">
    <source>
        <dbReference type="EMBL" id="EKA61595.1"/>
    </source>
</evidence>
<sequence length="237" mass="24439">MAARVQGDPVTKDAATRLPHGRALADIGPIEQLRAGRLGVRLPLLLAGLFLYGASMAMVLRATLGQIPWDVLHVGVSHHIPLSFGTIVIGVSLLVLLGWIPLRQKPGLGTIGNALLIGPSADLVLSILDEPSGTVWRVVLLLGGVVLNGVATGMYIGSQFGPGPRDGLMTGLARITGGSIRGVRTGIEVAVVAVGWLLGGTVGVGTILYAVAIGPLAQLFLPLFTVELGRPVPPSNT</sequence>
<evidence type="ECO:0000313" key="3">
    <source>
        <dbReference type="Proteomes" id="UP000004474"/>
    </source>
</evidence>
<dbReference type="STRING" id="1210046.B277_06934"/>
<dbReference type="eggNOG" id="COG2364">
    <property type="taxonomic scope" value="Bacteria"/>
</dbReference>
<keyword evidence="1" id="KW-0812">Transmembrane</keyword>
<evidence type="ECO:0008006" key="4">
    <source>
        <dbReference type="Google" id="ProtNLM"/>
    </source>
</evidence>
<evidence type="ECO:0000256" key="1">
    <source>
        <dbReference type="SAM" id="Phobius"/>
    </source>
</evidence>
<comment type="caution">
    <text evidence="2">The sequence shown here is derived from an EMBL/GenBank/DDBJ whole genome shotgun (WGS) entry which is preliminary data.</text>
</comment>
<feature type="transmembrane region" description="Helical" evidence="1">
    <location>
        <begin position="134"/>
        <end position="156"/>
    </location>
</feature>
<name>K1DYC7_9MICO</name>
<dbReference type="InterPro" id="IPR038750">
    <property type="entry name" value="YczE/YyaS-like"/>
</dbReference>
<dbReference type="AlphaFoldDB" id="K1DYC7"/>
<reference evidence="2 3" key="1">
    <citation type="journal article" date="2012" name="J. Bacteriol.">
        <title>Genome Sequence of Janibacter hoylei MTCC8307, Isolated from the Stratospheric Air.</title>
        <authorList>
            <person name="Pawar S.P."/>
            <person name="Dhotre D.P."/>
            <person name="Shetty S.A."/>
            <person name="Chowdhury S.P."/>
            <person name="Chaudhari B.L."/>
            <person name="Shouche Y.S."/>
        </authorList>
    </citation>
    <scope>NUCLEOTIDE SEQUENCE [LARGE SCALE GENOMIC DNA]</scope>
    <source>
        <strain evidence="2 3">PVAS-1</strain>
    </source>
</reference>
<feature type="transmembrane region" description="Helical" evidence="1">
    <location>
        <begin position="80"/>
        <end position="100"/>
    </location>
</feature>
<organism evidence="2 3">
    <name type="scientific">Janibacter hoylei PVAS-1</name>
    <dbReference type="NCBI Taxonomy" id="1210046"/>
    <lineage>
        <taxon>Bacteria</taxon>
        <taxon>Bacillati</taxon>
        <taxon>Actinomycetota</taxon>
        <taxon>Actinomycetes</taxon>
        <taxon>Micrococcales</taxon>
        <taxon>Intrasporangiaceae</taxon>
        <taxon>Janibacter</taxon>
    </lineage>
</organism>
<dbReference type="EMBL" id="ALWX01000023">
    <property type="protein sequence ID" value="EKA61595.1"/>
    <property type="molecule type" value="Genomic_DNA"/>
</dbReference>
<dbReference type="PANTHER" id="PTHR40078">
    <property type="entry name" value="INTEGRAL MEMBRANE PROTEIN-RELATED"/>
    <property type="match status" value="1"/>
</dbReference>
<accession>K1DYC7</accession>
<keyword evidence="1" id="KW-0472">Membrane</keyword>
<dbReference type="PATRIC" id="fig|1210046.3.peg.1342"/>
<proteinExistence type="predicted"/>
<dbReference type="Proteomes" id="UP000004474">
    <property type="component" value="Unassembled WGS sequence"/>
</dbReference>
<feature type="transmembrane region" description="Helical" evidence="1">
    <location>
        <begin position="189"/>
        <end position="212"/>
    </location>
</feature>
<dbReference type="Pfam" id="PF19700">
    <property type="entry name" value="DUF6198"/>
    <property type="match status" value="1"/>
</dbReference>
<dbReference type="PANTHER" id="PTHR40078:SF1">
    <property type="entry name" value="INTEGRAL MEMBRANE PROTEIN"/>
    <property type="match status" value="1"/>
</dbReference>
<feature type="transmembrane region" description="Helical" evidence="1">
    <location>
        <begin position="107"/>
        <end position="128"/>
    </location>
</feature>
<gene>
    <name evidence="2" type="ORF">B277_06934</name>
</gene>